<dbReference type="EMBL" id="OZ035842">
    <property type="protein sequence ID" value="CAL1595482.1"/>
    <property type="molecule type" value="Genomic_DNA"/>
</dbReference>
<evidence type="ECO:0000313" key="1">
    <source>
        <dbReference type="EMBL" id="CAL1595482.1"/>
    </source>
</evidence>
<sequence>MPPEPDTCSSVPRSRGVTTCCTDIQDETNCQRKKQRRPLSEIRTVRERAPTSPSGEGIGEWRELKERWRRL</sequence>
<keyword evidence="2" id="KW-1185">Reference proteome</keyword>
<evidence type="ECO:0000313" key="2">
    <source>
        <dbReference type="Proteomes" id="UP001497482"/>
    </source>
</evidence>
<dbReference type="AlphaFoldDB" id="A0AAV2L813"/>
<name>A0AAV2L813_KNICA</name>
<reference evidence="1 2" key="1">
    <citation type="submission" date="2024-04" db="EMBL/GenBank/DDBJ databases">
        <authorList>
            <person name="Waldvogel A.-M."/>
            <person name="Schoenle A."/>
        </authorList>
    </citation>
    <scope>NUCLEOTIDE SEQUENCE [LARGE SCALE GENOMIC DNA]</scope>
</reference>
<protein>
    <submittedName>
        <fullName evidence="1">Uncharacterized protein</fullName>
    </submittedName>
</protein>
<accession>A0AAV2L813</accession>
<gene>
    <name evidence="1" type="ORF">KC01_LOCUS24278</name>
</gene>
<dbReference type="Proteomes" id="UP001497482">
    <property type="component" value="Chromosome 20"/>
</dbReference>
<proteinExistence type="predicted"/>
<organism evidence="1 2">
    <name type="scientific">Knipowitschia caucasica</name>
    <name type="common">Caucasian dwarf goby</name>
    <name type="synonym">Pomatoschistus caucasicus</name>
    <dbReference type="NCBI Taxonomy" id="637954"/>
    <lineage>
        <taxon>Eukaryota</taxon>
        <taxon>Metazoa</taxon>
        <taxon>Chordata</taxon>
        <taxon>Craniata</taxon>
        <taxon>Vertebrata</taxon>
        <taxon>Euteleostomi</taxon>
        <taxon>Actinopterygii</taxon>
        <taxon>Neopterygii</taxon>
        <taxon>Teleostei</taxon>
        <taxon>Neoteleostei</taxon>
        <taxon>Acanthomorphata</taxon>
        <taxon>Gobiaria</taxon>
        <taxon>Gobiiformes</taxon>
        <taxon>Gobioidei</taxon>
        <taxon>Gobiidae</taxon>
        <taxon>Gobiinae</taxon>
        <taxon>Knipowitschia</taxon>
    </lineage>
</organism>